<comment type="caution">
    <text evidence="3">The sequence shown here is derived from an EMBL/GenBank/DDBJ whole genome shotgun (WGS) entry which is preliminary data.</text>
</comment>
<feature type="coiled-coil region" evidence="1">
    <location>
        <begin position="20"/>
        <end position="51"/>
    </location>
</feature>
<accession>A0A8K0I228</accession>
<dbReference type="PANTHER" id="PTHR31170:SF18">
    <property type="entry name" value="(WILD MALAYSIAN BANANA) HYPOTHETICAL PROTEIN"/>
    <property type="match status" value="1"/>
</dbReference>
<proteinExistence type="predicted"/>
<dbReference type="InterPro" id="IPR004158">
    <property type="entry name" value="DUF247_pln"/>
</dbReference>
<dbReference type="Proteomes" id="UP000797356">
    <property type="component" value="Chromosome 3"/>
</dbReference>
<keyword evidence="1" id="KW-0175">Coiled coil</keyword>
<organism evidence="3 4">
    <name type="scientific">Cocos nucifera</name>
    <name type="common">Coconut palm</name>
    <dbReference type="NCBI Taxonomy" id="13894"/>
    <lineage>
        <taxon>Eukaryota</taxon>
        <taxon>Viridiplantae</taxon>
        <taxon>Streptophyta</taxon>
        <taxon>Embryophyta</taxon>
        <taxon>Tracheophyta</taxon>
        <taxon>Spermatophyta</taxon>
        <taxon>Magnoliopsida</taxon>
        <taxon>Liliopsida</taxon>
        <taxon>Arecaceae</taxon>
        <taxon>Arecoideae</taxon>
        <taxon>Cocoseae</taxon>
        <taxon>Attaleinae</taxon>
        <taxon>Cocos</taxon>
    </lineage>
</organism>
<dbReference type="AlphaFoldDB" id="A0A8K0I228"/>
<feature type="region of interest" description="Disordered" evidence="2">
    <location>
        <begin position="361"/>
        <end position="381"/>
    </location>
</feature>
<evidence type="ECO:0000256" key="2">
    <source>
        <dbReference type="SAM" id="MobiDB-lite"/>
    </source>
</evidence>
<dbReference type="PANTHER" id="PTHR31170">
    <property type="entry name" value="BNAC04G53230D PROTEIN"/>
    <property type="match status" value="1"/>
</dbReference>
<dbReference type="EMBL" id="CM017874">
    <property type="protein sequence ID" value="KAG1334084.1"/>
    <property type="molecule type" value="Genomic_DNA"/>
</dbReference>
<reference evidence="3" key="1">
    <citation type="journal article" date="2017" name="Gigascience">
        <title>The genome draft of coconut (Cocos nucifera).</title>
        <authorList>
            <person name="Xiao Y."/>
            <person name="Xu P."/>
            <person name="Fan H."/>
            <person name="Baudouin L."/>
            <person name="Xia W."/>
            <person name="Bocs S."/>
            <person name="Xu J."/>
            <person name="Li Q."/>
            <person name="Guo A."/>
            <person name="Zhou L."/>
            <person name="Li J."/>
            <person name="Wu Y."/>
            <person name="Ma Z."/>
            <person name="Armero A."/>
            <person name="Issali A.E."/>
            <person name="Liu N."/>
            <person name="Peng M."/>
            <person name="Yang Y."/>
        </authorList>
    </citation>
    <scope>NUCLEOTIDE SEQUENCE</scope>
    <source>
        <tissue evidence="3">Spear leaf of Hainan Tall coconut</tissue>
    </source>
</reference>
<keyword evidence="4" id="KW-1185">Reference proteome</keyword>
<gene>
    <name evidence="3" type="ORF">COCNU_03G002030</name>
</gene>
<evidence type="ECO:0000313" key="3">
    <source>
        <dbReference type="EMBL" id="KAG1334084.1"/>
    </source>
</evidence>
<evidence type="ECO:0000313" key="4">
    <source>
        <dbReference type="Proteomes" id="UP000797356"/>
    </source>
</evidence>
<feature type="compositionally biased region" description="Pro residues" evidence="2">
    <location>
        <begin position="366"/>
        <end position="381"/>
    </location>
</feature>
<dbReference type="OrthoDB" id="1846188at2759"/>
<reference evidence="3" key="2">
    <citation type="submission" date="2019-07" db="EMBL/GenBank/DDBJ databases">
        <authorList>
            <person name="Yang Y."/>
            <person name="Bocs S."/>
            <person name="Baudouin L."/>
        </authorList>
    </citation>
    <scope>NUCLEOTIDE SEQUENCE</scope>
    <source>
        <tissue evidence="3">Spear leaf of Hainan Tall coconut</tissue>
    </source>
</reference>
<dbReference type="Pfam" id="PF03140">
    <property type="entry name" value="DUF247"/>
    <property type="match status" value="1"/>
</dbReference>
<sequence>MEEHKHRALLHFLKRSVKPLDDFVTEMEEVVEQLQDAYQNLDEDWRRERQKFLQLMIVDGCFMLEIMRVSTGHSKHDYTFNDPIFSSHGVLYTVPYIRRDMLMIENQLPLLVLEKLVAVETGRSRNYDEINKLVLKFYGPITRPPLAGLGLHPLDLFRRRLLHGPTHRSPTRSETGSSEIIRSAVELYEAGIRFKKSKTSSLRDIKFSHGVLSLPVIIVDDTTEITFLNLMAFERLHVGAGNEVTSYVFFMDNIIDSAKDVSLLNSKGIIQNAIGSDKAVAKLFNSLSKDVVLDPESSLDYVHRKVNEYCRKRWNMWRANLIHTYFRSPWAVLSLAAAIFLLLNTVAQTLYTVLSYYQQSESGGSPPSPPQLAPPPFRSPH</sequence>
<evidence type="ECO:0000256" key="1">
    <source>
        <dbReference type="SAM" id="Coils"/>
    </source>
</evidence>
<name>A0A8K0I228_COCNU</name>
<protein>
    <submittedName>
        <fullName evidence="3">UPF0481 protein</fullName>
    </submittedName>
</protein>